<feature type="region of interest" description="Disordered" evidence="1">
    <location>
        <begin position="39"/>
        <end position="74"/>
    </location>
</feature>
<evidence type="ECO:0000313" key="2">
    <source>
        <dbReference type="EMBL" id="QVT78862.1"/>
    </source>
</evidence>
<gene>
    <name evidence="2" type="ORF">ENKNEFLB_01240</name>
</gene>
<keyword evidence="3" id="KW-1185">Reference proteome</keyword>
<dbReference type="EMBL" id="CP075371">
    <property type="protein sequence ID" value="QVT78862.1"/>
    <property type="molecule type" value="Genomic_DNA"/>
</dbReference>
<evidence type="ECO:0008006" key="4">
    <source>
        <dbReference type="Google" id="ProtNLM"/>
    </source>
</evidence>
<proteinExistence type="predicted"/>
<sequence>MAAEDETPAPPALRVVKGDPTPEELAALVAVIAAMGGAEAPAPRRTSAWSAPRRRHREPLHHGVGGWRASGLPR</sequence>
<protein>
    <recommendedName>
        <fullName evidence="4">Acyl-CoA carboxylase subunit epsilon</fullName>
    </recommendedName>
</protein>
<dbReference type="InterPro" id="IPR032716">
    <property type="entry name" value="ACC_epsilon"/>
</dbReference>
<dbReference type="RefSeq" id="WP_214058396.1">
    <property type="nucleotide sequence ID" value="NZ_BAAAHS010000010.1"/>
</dbReference>
<organism evidence="2 3">
    <name type="scientific">Nocardioides aquaticus</name>
    <dbReference type="NCBI Taxonomy" id="160826"/>
    <lineage>
        <taxon>Bacteria</taxon>
        <taxon>Bacillati</taxon>
        <taxon>Actinomycetota</taxon>
        <taxon>Actinomycetes</taxon>
        <taxon>Propionibacteriales</taxon>
        <taxon>Nocardioidaceae</taxon>
        <taxon>Nocardioides</taxon>
    </lineage>
</organism>
<name>A0ABX8EFJ6_9ACTN</name>
<dbReference type="Proteomes" id="UP000679307">
    <property type="component" value="Chromosome"/>
</dbReference>
<evidence type="ECO:0000256" key="1">
    <source>
        <dbReference type="SAM" id="MobiDB-lite"/>
    </source>
</evidence>
<accession>A0ABX8EFJ6</accession>
<reference evidence="2 3" key="1">
    <citation type="submission" date="2021-05" db="EMBL/GenBank/DDBJ databases">
        <title>Complete genome of Nocardioides aquaticus KCTC 9944T isolated from meromictic and hypersaline Ekho Lake, Antarctica.</title>
        <authorList>
            <person name="Hwang K."/>
            <person name="Kim K.M."/>
            <person name="Choe H."/>
        </authorList>
    </citation>
    <scope>NUCLEOTIDE SEQUENCE [LARGE SCALE GENOMIC DNA]</scope>
    <source>
        <strain evidence="2 3">KCTC 9944</strain>
    </source>
</reference>
<evidence type="ECO:0000313" key="3">
    <source>
        <dbReference type="Proteomes" id="UP000679307"/>
    </source>
</evidence>
<dbReference type="Pfam" id="PF13822">
    <property type="entry name" value="ACC_epsilon"/>
    <property type="match status" value="1"/>
</dbReference>